<reference evidence="1 2" key="1">
    <citation type="journal article" date="2010" name="Proc. Natl. Acad. Sci. U.S.A.">
        <title>A Nitrospira metagenome illuminates the physiology and evolution of globally important nitrite-oxidizing bacteria.</title>
        <authorList>
            <person name="Lucker S."/>
            <person name="Wagner M."/>
            <person name="Maixner F."/>
            <person name="Pelletier E."/>
            <person name="Koch H."/>
            <person name="Vacherie B."/>
            <person name="Rattei T."/>
            <person name="Sinninghe Damste J."/>
            <person name="Spieck E."/>
            <person name="Le Paslier D."/>
            <person name="Daims H."/>
        </authorList>
    </citation>
    <scope>NUCLEOTIDE SEQUENCE [LARGE SCALE GENOMIC DNA]</scope>
</reference>
<sequence>MFTSDNGAFLLERSGCALSTFVPKRCNDVRAQTEHNEYWHLFRFVFASLSSDTRHENLEKSLAVTPVEAHMHNLEHLDRSINEGCPIPANRIPAMLCGEQSNEICSLPEEEAMCEYAPCRHTPSHIRPSTRCVAV</sequence>
<organism evidence="1 2">
    <name type="scientific">Nitrospira defluvii</name>
    <dbReference type="NCBI Taxonomy" id="330214"/>
    <lineage>
        <taxon>Bacteria</taxon>
        <taxon>Pseudomonadati</taxon>
        <taxon>Nitrospirota</taxon>
        <taxon>Nitrospiria</taxon>
        <taxon>Nitrospirales</taxon>
        <taxon>Nitrospiraceae</taxon>
        <taxon>Nitrospira</taxon>
    </lineage>
</organism>
<proteinExistence type="predicted"/>
<accession>D8PGN4</accession>
<dbReference type="AlphaFoldDB" id="D8PGN4"/>
<dbReference type="STRING" id="330214.NIDE2715"/>
<name>D8PGN4_9BACT</name>
<keyword evidence="2" id="KW-1185">Reference proteome</keyword>
<dbReference type="KEGG" id="nde:NIDE2715"/>
<dbReference type="HOGENOM" id="CLU_1881956_0_0_0"/>
<protein>
    <submittedName>
        <fullName evidence="1">Uncharacterized protein</fullName>
    </submittedName>
</protein>
<dbReference type="EMBL" id="FP929003">
    <property type="protein sequence ID" value="CBK42421.1"/>
    <property type="molecule type" value="Genomic_DNA"/>
</dbReference>
<dbReference type="Proteomes" id="UP000001660">
    <property type="component" value="Chromosome"/>
</dbReference>
<gene>
    <name evidence="1" type="ORF">NIDE2715</name>
</gene>
<evidence type="ECO:0000313" key="1">
    <source>
        <dbReference type="EMBL" id="CBK42421.1"/>
    </source>
</evidence>
<evidence type="ECO:0000313" key="2">
    <source>
        <dbReference type="Proteomes" id="UP000001660"/>
    </source>
</evidence>